<evidence type="ECO:0000259" key="8">
    <source>
        <dbReference type="SMART" id="SM01069"/>
    </source>
</evidence>
<evidence type="ECO:0000259" key="10">
    <source>
        <dbReference type="SMART" id="SM01071"/>
    </source>
</evidence>
<dbReference type="GO" id="GO:0051087">
    <property type="term" value="F:protein-folding chaperone binding"/>
    <property type="evidence" value="ECO:0007669"/>
    <property type="project" value="TreeGrafter"/>
</dbReference>
<dbReference type="EMBL" id="OV696703">
    <property type="protein sequence ID" value="CAH1250363.1"/>
    <property type="molecule type" value="Genomic_DNA"/>
</dbReference>
<dbReference type="PANTHER" id="PTHR12800:SF4">
    <property type="entry name" value="HSP90 CO-CHAPERONE CDC37"/>
    <property type="match status" value="1"/>
</dbReference>
<dbReference type="InterPro" id="IPR013855">
    <property type="entry name" value="Cdc37_N_dom"/>
</dbReference>
<evidence type="ECO:0000256" key="2">
    <source>
        <dbReference type="ARBA" id="ARBA00006222"/>
    </source>
</evidence>
<dbReference type="GO" id="GO:0006457">
    <property type="term" value="P:protein folding"/>
    <property type="evidence" value="ECO:0007669"/>
    <property type="project" value="TreeGrafter"/>
</dbReference>
<dbReference type="InterPro" id="IPR004918">
    <property type="entry name" value="Cdc37"/>
</dbReference>
<dbReference type="FunFam" id="1.20.58.610:FF:000001">
    <property type="entry name" value="Hsp90 co-chaperone Cdc37-like 1"/>
    <property type="match status" value="1"/>
</dbReference>
<evidence type="ECO:0000313" key="12">
    <source>
        <dbReference type="Proteomes" id="UP000838412"/>
    </source>
</evidence>
<dbReference type="InterPro" id="IPR013873">
    <property type="entry name" value="Cdc37_C"/>
</dbReference>
<comment type="similarity">
    <text evidence="2">Belongs to the CDC37 family.</text>
</comment>
<proteinExistence type="inferred from homology"/>
<feature type="compositionally biased region" description="Acidic residues" evidence="7">
    <location>
        <begin position="430"/>
        <end position="443"/>
    </location>
</feature>
<sequence length="455" mass="53781">MGFWVFSKYFINFPIFFNEQLLRALVFSLIFTREKKFIYIFMMARPLDYSRWDHIEVSDDEDETHPNVDTQSLFRWRHQARVDRMEEQKKERQDFERGSLDTKRKLEEARKKLEGLSACAEAETKEEVEAQVLKLQMEMSELQKQEKEWKEKEEELSKKEKLTPWNVDTLSKDKWEKTVINKKPAKKTEATEEEKEEMQRTFVEKNEKLCKKFGMFKKYDDSMQFLTDHPELVCDECANYLAIWCINLQVEEKTGLMEQVAHQTIIMQYILELAKSLDADPRACVKPFFSRIKTADKQYTDAFTDELESFKVRVRGRAEARIERAMKEAEEEERQKRLGPGGLDPVEVFESLPQVLKDCFEKQNIPMLQQAITELPEEDARHHIDRCIKAGLWVPQDTTTSSPTEHRFPTKEADENPDTVLRRRKATEDRESDSEPGEEDSPEDDKPQGWQCCVQ</sequence>
<evidence type="ECO:0000256" key="3">
    <source>
        <dbReference type="ARBA" id="ARBA00022490"/>
    </source>
</evidence>
<dbReference type="GO" id="GO:0051082">
    <property type="term" value="F:unfolded protein binding"/>
    <property type="evidence" value="ECO:0007669"/>
    <property type="project" value="TreeGrafter"/>
</dbReference>
<feature type="domain" description="Cdc37 Hsp90 binding" evidence="9">
    <location>
        <begin position="171"/>
        <end position="333"/>
    </location>
</feature>
<dbReference type="GO" id="GO:0005737">
    <property type="term" value="C:cytoplasm"/>
    <property type="evidence" value="ECO:0007669"/>
    <property type="project" value="UniProtKB-SubCell"/>
</dbReference>
<accession>A0A8K0EEU1</accession>
<evidence type="ECO:0000256" key="1">
    <source>
        <dbReference type="ARBA" id="ARBA00004496"/>
    </source>
</evidence>
<feature type="domain" description="Cdc37 C-terminal" evidence="8">
    <location>
        <begin position="337"/>
        <end position="431"/>
    </location>
</feature>
<dbReference type="GO" id="GO:0050821">
    <property type="term" value="P:protein stabilization"/>
    <property type="evidence" value="ECO:0007669"/>
    <property type="project" value="TreeGrafter"/>
</dbReference>
<dbReference type="InterPro" id="IPR038189">
    <property type="entry name" value="Cdc37_Hsp90-bd_sf"/>
</dbReference>
<keyword evidence="4" id="KW-0143">Chaperone</keyword>
<gene>
    <name evidence="11" type="primary">CDC37</name>
    <name evidence="11" type="ORF">BLAG_LOCUS11141</name>
</gene>
<comment type="subcellular location">
    <subcellularLocation>
        <location evidence="1">Cytoplasm</location>
    </subcellularLocation>
</comment>
<dbReference type="Pfam" id="PF08564">
    <property type="entry name" value="CDC37_C"/>
    <property type="match status" value="1"/>
</dbReference>
<organism evidence="11 12">
    <name type="scientific">Branchiostoma lanceolatum</name>
    <name type="common">Common lancelet</name>
    <name type="synonym">Amphioxus lanceolatum</name>
    <dbReference type="NCBI Taxonomy" id="7740"/>
    <lineage>
        <taxon>Eukaryota</taxon>
        <taxon>Metazoa</taxon>
        <taxon>Chordata</taxon>
        <taxon>Cephalochordata</taxon>
        <taxon>Leptocardii</taxon>
        <taxon>Amphioxiformes</taxon>
        <taxon>Branchiostomatidae</taxon>
        <taxon>Branchiostoma</taxon>
    </lineage>
</organism>
<dbReference type="Proteomes" id="UP000838412">
    <property type="component" value="Chromosome 18"/>
</dbReference>
<dbReference type="OrthoDB" id="440202at2759"/>
<dbReference type="GO" id="GO:0031072">
    <property type="term" value="F:heat shock protein binding"/>
    <property type="evidence" value="ECO:0007669"/>
    <property type="project" value="TreeGrafter"/>
</dbReference>
<reference evidence="11" key="1">
    <citation type="submission" date="2022-01" db="EMBL/GenBank/DDBJ databases">
        <authorList>
            <person name="Braso-Vives M."/>
        </authorList>
    </citation>
    <scope>NUCLEOTIDE SEQUENCE</scope>
</reference>
<evidence type="ECO:0000256" key="5">
    <source>
        <dbReference type="ARBA" id="ARBA00031396"/>
    </source>
</evidence>
<protein>
    <recommendedName>
        <fullName evidence="5">Hsp90 chaperone protein kinase-targeting subunit</fullName>
    </recommendedName>
</protein>
<name>A0A8K0EEU1_BRALA</name>
<feature type="region of interest" description="Disordered" evidence="7">
    <location>
        <begin position="395"/>
        <end position="455"/>
    </location>
</feature>
<keyword evidence="6" id="KW-0175">Coiled coil</keyword>
<keyword evidence="3" id="KW-0963">Cytoplasm</keyword>
<feature type="coiled-coil region" evidence="6">
    <location>
        <begin position="103"/>
        <end position="162"/>
    </location>
</feature>
<dbReference type="GO" id="GO:0019901">
    <property type="term" value="F:protein kinase binding"/>
    <property type="evidence" value="ECO:0007669"/>
    <property type="project" value="InterPro"/>
</dbReference>
<dbReference type="InterPro" id="IPR013874">
    <property type="entry name" value="Cdc37_Hsp90-bd"/>
</dbReference>
<dbReference type="Gene3D" id="6.10.140.250">
    <property type="match status" value="1"/>
</dbReference>
<dbReference type="Pfam" id="PF08565">
    <property type="entry name" value="CDC37_M"/>
    <property type="match status" value="1"/>
</dbReference>
<evidence type="ECO:0000256" key="4">
    <source>
        <dbReference type="ARBA" id="ARBA00023186"/>
    </source>
</evidence>
<evidence type="ECO:0000256" key="6">
    <source>
        <dbReference type="SAM" id="Coils"/>
    </source>
</evidence>
<evidence type="ECO:0000313" key="11">
    <source>
        <dbReference type="EMBL" id="CAH1250363.1"/>
    </source>
</evidence>
<dbReference type="AlphaFoldDB" id="A0A8K0EEU1"/>
<feature type="compositionally biased region" description="Basic and acidic residues" evidence="7">
    <location>
        <begin position="404"/>
        <end position="414"/>
    </location>
</feature>
<evidence type="ECO:0000259" key="9">
    <source>
        <dbReference type="SMART" id="SM01070"/>
    </source>
</evidence>
<dbReference type="Pfam" id="PF03234">
    <property type="entry name" value="CDC37_N"/>
    <property type="match status" value="1"/>
</dbReference>
<feature type="domain" description="Cdc37 N-terminal" evidence="10">
    <location>
        <begin position="46"/>
        <end position="178"/>
    </location>
</feature>
<dbReference type="Gene3D" id="1.20.58.610">
    <property type="entry name" value="Cdc37, Hsp90 binding domain"/>
    <property type="match status" value="1"/>
</dbReference>
<dbReference type="PANTHER" id="PTHR12800">
    <property type="entry name" value="CDC37-RELATED"/>
    <property type="match status" value="1"/>
</dbReference>
<evidence type="ECO:0000256" key="7">
    <source>
        <dbReference type="SAM" id="MobiDB-lite"/>
    </source>
</evidence>
<dbReference type="SMART" id="SM01071">
    <property type="entry name" value="CDC37_N"/>
    <property type="match status" value="1"/>
</dbReference>
<keyword evidence="12" id="KW-1185">Reference proteome</keyword>
<dbReference type="SMART" id="SM01070">
    <property type="entry name" value="CDC37_M"/>
    <property type="match status" value="1"/>
</dbReference>
<dbReference type="SUPFAM" id="SSF101391">
    <property type="entry name" value="Hsp90 co-chaperone CDC37"/>
    <property type="match status" value="1"/>
</dbReference>
<dbReference type="SMART" id="SM01069">
    <property type="entry name" value="CDC37_C"/>
    <property type="match status" value="1"/>
</dbReference>